<dbReference type="Proteomes" id="UP001054837">
    <property type="component" value="Unassembled WGS sequence"/>
</dbReference>
<accession>A0AAV4UAW3</accession>
<evidence type="ECO:0000313" key="1">
    <source>
        <dbReference type="EMBL" id="GIY54892.1"/>
    </source>
</evidence>
<organism evidence="1 2">
    <name type="scientific">Caerostris darwini</name>
    <dbReference type="NCBI Taxonomy" id="1538125"/>
    <lineage>
        <taxon>Eukaryota</taxon>
        <taxon>Metazoa</taxon>
        <taxon>Ecdysozoa</taxon>
        <taxon>Arthropoda</taxon>
        <taxon>Chelicerata</taxon>
        <taxon>Arachnida</taxon>
        <taxon>Araneae</taxon>
        <taxon>Araneomorphae</taxon>
        <taxon>Entelegynae</taxon>
        <taxon>Araneoidea</taxon>
        <taxon>Araneidae</taxon>
        <taxon>Caerostris</taxon>
    </lineage>
</organism>
<gene>
    <name evidence="1" type="ORF">CDAR_44981</name>
</gene>
<protein>
    <submittedName>
        <fullName evidence="1">Uncharacterized protein</fullName>
    </submittedName>
</protein>
<keyword evidence="2" id="KW-1185">Reference proteome</keyword>
<evidence type="ECO:0000313" key="2">
    <source>
        <dbReference type="Proteomes" id="UP001054837"/>
    </source>
</evidence>
<feature type="non-terminal residue" evidence="1">
    <location>
        <position position="30"/>
    </location>
</feature>
<dbReference type="EMBL" id="BPLQ01010989">
    <property type="protein sequence ID" value="GIY54892.1"/>
    <property type="molecule type" value="Genomic_DNA"/>
</dbReference>
<dbReference type="AlphaFoldDB" id="A0AAV4UAW3"/>
<sequence length="30" mass="3493">MRKVSEHLKESSYNDSIKVGRMAKLEILET</sequence>
<proteinExistence type="predicted"/>
<reference evidence="1 2" key="1">
    <citation type="submission" date="2021-06" db="EMBL/GenBank/DDBJ databases">
        <title>Caerostris darwini draft genome.</title>
        <authorList>
            <person name="Kono N."/>
            <person name="Arakawa K."/>
        </authorList>
    </citation>
    <scope>NUCLEOTIDE SEQUENCE [LARGE SCALE GENOMIC DNA]</scope>
</reference>
<name>A0AAV4UAW3_9ARAC</name>
<comment type="caution">
    <text evidence="1">The sequence shown here is derived from an EMBL/GenBank/DDBJ whole genome shotgun (WGS) entry which is preliminary data.</text>
</comment>